<protein>
    <submittedName>
        <fullName evidence="1">Unnamed protein product</fullName>
    </submittedName>
</protein>
<sequence>MMRFCTRLVGSPPFMTSDPHSRSCHAVTRHMSAPLCTSYHKRQNTLGRTVPDSHLAGAPANDWLWVCPVAVGSPVPAAPAVCSLPIFHCRLQPEIQEQVPP</sequence>
<dbReference type="Proteomes" id="UP001165083">
    <property type="component" value="Unassembled WGS sequence"/>
</dbReference>
<name>A0A9W6WFA4_9STRA</name>
<accession>A0A9W6WFA4</accession>
<keyword evidence="2" id="KW-1185">Reference proteome</keyword>
<dbReference type="EMBL" id="BSXW01000035">
    <property type="protein sequence ID" value="GMF10261.1"/>
    <property type="molecule type" value="Genomic_DNA"/>
</dbReference>
<evidence type="ECO:0000313" key="2">
    <source>
        <dbReference type="Proteomes" id="UP001165083"/>
    </source>
</evidence>
<reference evidence="1" key="1">
    <citation type="submission" date="2023-04" db="EMBL/GenBank/DDBJ databases">
        <title>Phytophthora lilii NBRC 32176.</title>
        <authorList>
            <person name="Ichikawa N."/>
            <person name="Sato H."/>
            <person name="Tonouchi N."/>
        </authorList>
    </citation>
    <scope>NUCLEOTIDE SEQUENCE</scope>
    <source>
        <strain evidence="1">NBRC 32176</strain>
    </source>
</reference>
<comment type="caution">
    <text evidence="1">The sequence shown here is derived from an EMBL/GenBank/DDBJ whole genome shotgun (WGS) entry which is preliminary data.</text>
</comment>
<gene>
    <name evidence="1" type="ORF">Plil01_000109000</name>
</gene>
<evidence type="ECO:0000313" key="1">
    <source>
        <dbReference type="EMBL" id="GMF10261.1"/>
    </source>
</evidence>
<dbReference type="AlphaFoldDB" id="A0A9W6WFA4"/>
<organism evidence="1 2">
    <name type="scientific">Phytophthora lilii</name>
    <dbReference type="NCBI Taxonomy" id="2077276"/>
    <lineage>
        <taxon>Eukaryota</taxon>
        <taxon>Sar</taxon>
        <taxon>Stramenopiles</taxon>
        <taxon>Oomycota</taxon>
        <taxon>Peronosporomycetes</taxon>
        <taxon>Peronosporales</taxon>
        <taxon>Peronosporaceae</taxon>
        <taxon>Phytophthora</taxon>
    </lineage>
</organism>
<proteinExistence type="predicted"/>